<organism evidence="1 2">
    <name type="scientific">Collichthys lucidus</name>
    <name type="common">Big head croaker</name>
    <name type="synonym">Sciaena lucida</name>
    <dbReference type="NCBI Taxonomy" id="240159"/>
    <lineage>
        <taxon>Eukaryota</taxon>
        <taxon>Metazoa</taxon>
        <taxon>Chordata</taxon>
        <taxon>Craniata</taxon>
        <taxon>Vertebrata</taxon>
        <taxon>Euteleostomi</taxon>
        <taxon>Actinopterygii</taxon>
        <taxon>Neopterygii</taxon>
        <taxon>Teleostei</taxon>
        <taxon>Neoteleostei</taxon>
        <taxon>Acanthomorphata</taxon>
        <taxon>Eupercaria</taxon>
        <taxon>Sciaenidae</taxon>
        <taxon>Collichthys</taxon>
    </lineage>
</organism>
<evidence type="ECO:0000313" key="1">
    <source>
        <dbReference type="EMBL" id="TKS74149.1"/>
    </source>
</evidence>
<evidence type="ECO:0000313" key="2">
    <source>
        <dbReference type="Proteomes" id="UP000298787"/>
    </source>
</evidence>
<proteinExistence type="predicted"/>
<sequence length="521" mass="55650">MQLSSICKLWQATAAPTCVLCQAALTDPPPTCLCHQPAGRLHLLPVASICTLTLHLPAYSTSLQPASTCRLWKVALDNPRTTSLRLQALGRLNLQIVEACRPPPPADCGKELYLPSSFSILQAASTFSDEILTSSSNPPPASLLAASNCRLWQASLTDCQSMQVKGQACSLPPPADSGKQLYPDLPPASHYHQPSGNLHLQTVEGSFRLTIHLPNFANSLHPASSCRPGLEALTDPPPTSLFHHLQTVASSWSLTLHLPSFANSLQSLSSCRPGLEALTDPPATSLFHHLQTVARSSCSPPPPADFGKQLQPDPPPTCLCHQPAGHLHLQTVAAALTDHPPTCLCLQPSGCLHLQTLPFPPACRLPPPADSGKQLYPDLPPASHYHQPSGNLHLQTVEGSFRLTIHLPNFANSLQPASSCRPGLEALTDPPPTSLFHHLQTVASSWGLTLHLPSFANSLQSSSSCRPGLEALTDPPPTSLFHHLQTVASSFTLTFPYPDLPATSTSHQAASTCRLWQAAVA</sequence>
<protein>
    <submittedName>
        <fullName evidence="1">Uncharacterized protein</fullName>
    </submittedName>
</protein>
<dbReference type="AlphaFoldDB" id="A0A4U5UHU4"/>
<dbReference type="Proteomes" id="UP000298787">
    <property type="component" value="Chromosome 8"/>
</dbReference>
<gene>
    <name evidence="1" type="ORF">D9C73_008230</name>
</gene>
<dbReference type="EMBL" id="CM014085">
    <property type="protein sequence ID" value="TKS74149.1"/>
    <property type="molecule type" value="Genomic_DNA"/>
</dbReference>
<reference evidence="1 2" key="1">
    <citation type="submission" date="2019-01" db="EMBL/GenBank/DDBJ databases">
        <title>Genome Assembly of Collichthys lucidus.</title>
        <authorList>
            <person name="Cai M."/>
            <person name="Xiao S."/>
        </authorList>
    </citation>
    <scope>NUCLEOTIDE SEQUENCE [LARGE SCALE GENOMIC DNA]</scope>
    <source>
        <strain evidence="1">JT15FE1705JMU</strain>
        <tissue evidence="1">Muscle</tissue>
    </source>
</reference>
<name>A0A4U5UHU4_COLLU</name>
<accession>A0A4U5UHU4</accession>
<keyword evidence="2" id="KW-1185">Reference proteome</keyword>